<protein>
    <submittedName>
        <fullName evidence="1">Uncharacterized protein</fullName>
    </submittedName>
</protein>
<accession>A0ACC6PNA6</accession>
<organism evidence="1 2">
    <name type="scientific">Streptomyces achmelvichensis</name>
    <dbReference type="NCBI Taxonomy" id="3134111"/>
    <lineage>
        <taxon>Bacteria</taxon>
        <taxon>Bacillati</taxon>
        <taxon>Actinomycetota</taxon>
        <taxon>Actinomycetes</taxon>
        <taxon>Kitasatosporales</taxon>
        <taxon>Streptomycetaceae</taxon>
        <taxon>Streptomyces</taxon>
    </lineage>
</organism>
<dbReference type="Proteomes" id="UP001377168">
    <property type="component" value="Unassembled WGS sequence"/>
</dbReference>
<gene>
    <name evidence="1" type="ORF">WKI67_06100</name>
</gene>
<sequence length="109" mass="11794">MHSWHTTETAAPQTSQEIDPYRFPGAWYLGGRTVDTLTDSAGDYLLPAPDPRERIPYTLPVGDQRRLDVQTALTTAGVAPCPGDFAAIDALCALEDSAFSTVLRWITGG</sequence>
<evidence type="ECO:0000313" key="1">
    <source>
        <dbReference type="EMBL" id="MEJ8632962.1"/>
    </source>
</evidence>
<dbReference type="EMBL" id="JBBKAJ010000022">
    <property type="protein sequence ID" value="MEJ8632962.1"/>
    <property type="molecule type" value="Genomic_DNA"/>
</dbReference>
<keyword evidence="2" id="KW-1185">Reference proteome</keyword>
<evidence type="ECO:0000313" key="2">
    <source>
        <dbReference type="Proteomes" id="UP001377168"/>
    </source>
</evidence>
<comment type="caution">
    <text evidence="1">The sequence shown here is derived from an EMBL/GenBank/DDBJ whole genome shotgun (WGS) entry which is preliminary data.</text>
</comment>
<name>A0ACC6PNA6_9ACTN</name>
<reference evidence="1" key="1">
    <citation type="submission" date="2024-03" db="EMBL/GenBank/DDBJ databases">
        <title>Novel Streptomyces species of biotechnological and ecological value are a feature of Machair soil.</title>
        <authorList>
            <person name="Prole J.R."/>
            <person name="Goodfellow M."/>
            <person name="Allenby N."/>
            <person name="Ward A.C."/>
        </authorList>
    </citation>
    <scope>NUCLEOTIDE SEQUENCE</scope>
    <source>
        <strain evidence="1">MS2.AVA.5</strain>
    </source>
</reference>
<proteinExistence type="predicted"/>